<dbReference type="EMBL" id="BGPR01000490">
    <property type="protein sequence ID" value="GBM23007.1"/>
    <property type="molecule type" value="Genomic_DNA"/>
</dbReference>
<gene>
    <name evidence="1" type="ORF">AVEN_172349_1</name>
</gene>
<sequence length="122" mass="13852">MHVKFYKTFNEVLSGGLGSGPSHAVGTAYPHWSFSGPTPFGVGWSIVGIHILGLASQFDVWVSQDLSEKNAKGLLFFKWCGNDSFLKDWHGKWSRMSVKDRIRNSISYRKPQRNKSEKFMLL</sequence>
<comment type="caution">
    <text evidence="1">The sequence shown here is derived from an EMBL/GenBank/DDBJ whole genome shotgun (WGS) entry which is preliminary data.</text>
</comment>
<dbReference type="Proteomes" id="UP000499080">
    <property type="component" value="Unassembled WGS sequence"/>
</dbReference>
<proteinExistence type="predicted"/>
<accession>A0A4Y2E2W2</accession>
<evidence type="ECO:0000313" key="2">
    <source>
        <dbReference type="Proteomes" id="UP000499080"/>
    </source>
</evidence>
<name>A0A4Y2E2W2_ARAVE</name>
<protein>
    <submittedName>
        <fullName evidence="1">Uncharacterized protein</fullName>
    </submittedName>
</protein>
<dbReference type="AlphaFoldDB" id="A0A4Y2E2W2"/>
<reference evidence="1 2" key="1">
    <citation type="journal article" date="2019" name="Sci. Rep.">
        <title>Orb-weaving spider Araneus ventricosus genome elucidates the spidroin gene catalogue.</title>
        <authorList>
            <person name="Kono N."/>
            <person name="Nakamura H."/>
            <person name="Ohtoshi R."/>
            <person name="Moran D.A.P."/>
            <person name="Shinohara A."/>
            <person name="Yoshida Y."/>
            <person name="Fujiwara M."/>
            <person name="Mori M."/>
            <person name="Tomita M."/>
            <person name="Arakawa K."/>
        </authorList>
    </citation>
    <scope>NUCLEOTIDE SEQUENCE [LARGE SCALE GENOMIC DNA]</scope>
</reference>
<keyword evidence="2" id="KW-1185">Reference proteome</keyword>
<evidence type="ECO:0000313" key="1">
    <source>
        <dbReference type="EMBL" id="GBM23007.1"/>
    </source>
</evidence>
<organism evidence="1 2">
    <name type="scientific">Araneus ventricosus</name>
    <name type="common">Orbweaver spider</name>
    <name type="synonym">Epeira ventricosa</name>
    <dbReference type="NCBI Taxonomy" id="182803"/>
    <lineage>
        <taxon>Eukaryota</taxon>
        <taxon>Metazoa</taxon>
        <taxon>Ecdysozoa</taxon>
        <taxon>Arthropoda</taxon>
        <taxon>Chelicerata</taxon>
        <taxon>Arachnida</taxon>
        <taxon>Araneae</taxon>
        <taxon>Araneomorphae</taxon>
        <taxon>Entelegynae</taxon>
        <taxon>Araneoidea</taxon>
        <taxon>Araneidae</taxon>
        <taxon>Araneus</taxon>
    </lineage>
</organism>